<keyword evidence="3" id="KW-1003">Cell membrane</keyword>
<comment type="subcellular location">
    <subcellularLocation>
        <location evidence="1">Cell membrane</location>
        <topology evidence="1">Multi-pass membrane protein</topology>
    </subcellularLocation>
</comment>
<dbReference type="RefSeq" id="WP_120167425.1">
    <property type="nucleotide sequence ID" value="NZ_MCIB01000003.1"/>
</dbReference>
<feature type="transmembrane region" description="Helical" evidence="7">
    <location>
        <begin position="322"/>
        <end position="347"/>
    </location>
</feature>
<dbReference type="InterPro" id="IPR052031">
    <property type="entry name" value="Membrane_Transporter-Flippase"/>
</dbReference>
<dbReference type="Pfam" id="PF01554">
    <property type="entry name" value="MatE"/>
    <property type="match status" value="2"/>
</dbReference>
<feature type="transmembrane region" description="Helical" evidence="7">
    <location>
        <begin position="282"/>
        <end position="301"/>
    </location>
</feature>
<feature type="transmembrane region" description="Helical" evidence="7">
    <location>
        <begin position="52"/>
        <end position="79"/>
    </location>
</feature>
<dbReference type="PANTHER" id="PTHR43549:SF2">
    <property type="entry name" value="MULTIDRUG RESISTANCE PROTEIN NORM-RELATED"/>
    <property type="match status" value="1"/>
</dbReference>
<dbReference type="PANTHER" id="PTHR43549">
    <property type="entry name" value="MULTIDRUG RESISTANCE PROTEIN YPNP-RELATED"/>
    <property type="match status" value="1"/>
</dbReference>
<sequence>MDYIEKRQLILKGKISKVILTLAGPIMANNLIQTLYNLADTYWVSRLGSTEVAAITLIWPVIFLMMALGIGVSIASISLISQYIGSNNMEDAKKVAGQVISFSFIFSSVLGLIGALSAHYIVKAMGGEGILLEKSVTFLRIIFFGMPTLFIFFAFNSIKQGQGDTLTPMKYSAFSALLNIILDPIFIFTLNLGIGGAALATVLSRGIFSLYAVYRLFSVKNGIRLKKDDLYLNKSVLTKLIKIGFPASIGQSTAAFGFIILNAFIIGFGEATMAAFGIGNRIVSLILMPAMGIGSSISTIVGQNLGADNVKRAKEAVKTSAILSTIILAIGGVIVFILSETIIGFFAKNDPIVFNQATYYLKLVIFTMPLMGFFQIFMGTFQGSGHTIMAMILTGGRLWCLRIPLIVLFKNFTDLGSKSVWFAMILSNALICLVGYGLYKSGKWERKVIKKTNIDNE</sequence>
<organism evidence="8 9">
    <name type="scientific">Thermohalobacter berrensis</name>
    <dbReference type="NCBI Taxonomy" id="99594"/>
    <lineage>
        <taxon>Bacteria</taxon>
        <taxon>Bacillati</taxon>
        <taxon>Bacillota</taxon>
        <taxon>Tissierellia</taxon>
        <taxon>Tissierellales</taxon>
        <taxon>Thermohalobacteraceae</taxon>
        <taxon>Thermohalobacter</taxon>
    </lineage>
</organism>
<keyword evidence="5 7" id="KW-1133">Transmembrane helix</keyword>
<evidence type="ECO:0000256" key="2">
    <source>
        <dbReference type="ARBA" id="ARBA00022448"/>
    </source>
</evidence>
<feature type="transmembrane region" description="Helical" evidence="7">
    <location>
        <begin position="141"/>
        <end position="159"/>
    </location>
</feature>
<keyword evidence="2" id="KW-0813">Transport</keyword>
<feature type="transmembrane region" description="Helical" evidence="7">
    <location>
        <begin position="171"/>
        <end position="190"/>
    </location>
</feature>
<evidence type="ECO:0000256" key="4">
    <source>
        <dbReference type="ARBA" id="ARBA00022692"/>
    </source>
</evidence>
<feature type="transmembrane region" description="Helical" evidence="7">
    <location>
        <begin position="254"/>
        <end position="276"/>
    </location>
</feature>
<evidence type="ECO:0000256" key="6">
    <source>
        <dbReference type="ARBA" id="ARBA00023136"/>
    </source>
</evidence>
<evidence type="ECO:0000256" key="1">
    <source>
        <dbReference type="ARBA" id="ARBA00004651"/>
    </source>
</evidence>
<reference evidence="8 9" key="1">
    <citation type="submission" date="2016-08" db="EMBL/GenBank/DDBJ databases">
        <title>Novel Firmicutes and Novel Genomes.</title>
        <authorList>
            <person name="Poppleton D.I."/>
            <person name="Gribaldo S."/>
        </authorList>
    </citation>
    <scope>NUCLEOTIDE SEQUENCE [LARGE SCALE GENOMIC DNA]</scope>
    <source>
        <strain evidence="8 9">CTT3</strain>
    </source>
</reference>
<evidence type="ECO:0000313" key="8">
    <source>
        <dbReference type="EMBL" id="RKD33933.1"/>
    </source>
</evidence>
<feature type="transmembrane region" description="Helical" evidence="7">
    <location>
        <begin position="421"/>
        <end position="439"/>
    </location>
</feature>
<dbReference type="GO" id="GO:0015297">
    <property type="term" value="F:antiporter activity"/>
    <property type="evidence" value="ECO:0007669"/>
    <property type="project" value="InterPro"/>
</dbReference>
<dbReference type="EMBL" id="MCIB01000003">
    <property type="protein sequence ID" value="RKD33933.1"/>
    <property type="molecule type" value="Genomic_DNA"/>
</dbReference>
<feature type="transmembrane region" description="Helical" evidence="7">
    <location>
        <begin position="15"/>
        <end position="32"/>
    </location>
</feature>
<dbReference type="AlphaFoldDB" id="A0A419T8X6"/>
<comment type="caution">
    <text evidence="8">The sequence shown here is derived from an EMBL/GenBank/DDBJ whole genome shotgun (WGS) entry which is preliminary data.</text>
</comment>
<proteinExistence type="predicted"/>
<dbReference type="OrthoDB" id="9776324at2"/>
<evidence type="ECO:0000256" key="3">
    <source>
        <dbReference type="ARBA" id="ARBA00022475"/>
    </source>
</evidence>
<accession>A0A419T8X6</accession>
<feature type="transmembrane region" description="Helical" evidence="7">
    <location>
        <begin position="99"/>
        <end position="121"/>
    </location>
</feature>
<feature type="transmembrane region" description="Helical" evidence="7">
    <location>
        <begin position="359"/>
        <end position="381"/>
    </location>
</feature>
<protein>
    <submittedName>
        <fullName evidence="8">MATE family efflux transporter</fullName>
    </submittedName>
</protein>
<evidence type="ECO:0000256" key="7">
    <source>
        <dbReference type="SAM" id="Phobius"/>
    </source>
</evidence>
<keyword evidence="9" id="KW-1185">Reference proteome</keyword>
<dbReference type="GO" id="GO:0005886">
    <property type="term" value="C:plasma membrane"/>
    <property type="evidence" value="ECO:0007669"/>
    <property type="project" value="UniProtKB-SubCell"/>
</dbReference>
<keyword evidence="6 7" id="KW-0472">Membrane</keyword>
<dbReference type="GO" id="GO:0042910">
    <property type="term" value="F:xenobiotic transmembrane transporter activity"/>
    <property type="evidence" value="ECO:0007669"/>
    <property type="project" value="InterPro"/>
</dbReference>
<name>A0A419T8X6_9FIRM</name>
<evidence type="ECO:0000256" key="5">
    <source>
        <dbReference type="ARBA" id="ARBA00022989"/>
    </source>
</evidence>
<dbReference type="InterPro" id="IPR048279">
    <property type="entry name" value="MdtK-like"/>
</dbReference>
<gene>
    <name evidence="8" type="ORF">BET03_08375</name>
</gene>
<dbReference type="InterPro" id="IPR002528">
    <property type="entry name" value="MATE_fam"/>
</dbReference>
<dbReference type="Proteomes" id="UP000284177">
    <property type="component" value="Unassembled WGS sequence"/>
</dbReference>
<evidence type="ECO:0000313" key="9">
    <source>
        <dbReference type="Proteomes" id="UP000284177"/>
    </source>
</evidence>
<dbReference type="PIRSF" id="PIRSF006603">
    <property type="entry name" value="DinF"/>
    <property type="match status" value="1"/>
</dbReference>
<keyword evidence="4 7" id="KW-0812">Transmembrane</keyword>
<dbReference type="NCBIfam" id="TIGR00797">
    <property type="entry name" value="matE"/>
    <property type="match status" value="1"/>
</dbReference>